<organism evidence="1 2">
    <name type="scientific">Bifidobacterium dentium JCVIHMP022</name>
    <dbReference type="NCBI Taxonomy" id="553191"/>
    <lineage>
        <taxon>Bacteria</taxon>
        <taxon>Bacillati</taxon>
        <taxon>Actinomycetota</taxon>
        <taxon>Actinomycetes</taxon>
        <taxon>Bifidobacteriales</taxon>
        <taxon>Bifidobacteriaceae</taxon>
        <taxon>Bifidobacterium</taxon>
    </lineage>
</organism>
<protein>
    <submittedName>
        <fullName evidence="1">Uncharacterized protein</fullName>
    </submittedName>
</protein>
<dbReference type="Proteomes" id="UP000003457">
    <property type="component" value="Unassembled WGS sequence"/>
</dbReference>
<dbReference type="AlphaFoldDB" id="A0AB72YZC4"/>
<dbReference type="EMBL" id="AEHJ01000030">
    <property type="protein sequence ID" value="EFO77195.1"/>
    <property type="molecule type" value="Genomic_DNA"/>
</dbReference>
<name>A0AB72YZC4_9BIFI</name>
<sequence>MGWIKNNGTGITLVVRHDCSSYACFQAHSIMVGPQANMPSSGWPVTPFAAR</sequence>
<accession>A0AB72YZC4</accession>
<evidence type="ECO:0000313" key="1">
    <source>
        <dbReference type="EMBL" id="EFO77195.1"/>
    </source>
</evidence>
<reference evidence="1 2" key="1">
    <citation type="submission" date="2010-10" db="EMBL/GenBank/DDBJ databases">
        <authorList>
            <person name="Durkin A.S."/>
            <person name="Madupu R."/>
            <person name="Torralba M."/>
            <person name="Gillis M."/>
            <person name="Methe B."/>
            <person name="Sutton G."/>
            <person name="Nelson K.E."/>
        </authorList>
    </citation>
    <scope>NUCLEOTIDE SEQUENCE [LARGE SCALE GENOMIC DNA]</scope>
    <source>
        <strain evidence="1 2">JCVIHMP022</strain>
    </source>
</reference>
<evidence type="ECO:0000313" key="2">
    <source>
        <dbReference type="Proteomes" id="UP000003457"/>
    </source>
</evidence>
<gene>
    <name evidence="1" type="ORF">HMPREF9003_0270</name>
</gene>
<proteinExistence type="predicted"/>
<comment type="caution">
    <text evidence="1">The sequence shown here is derived from an EMBL/GenBank/DDBJ whole genome shotgun (WGS) entry which is preliminary data.</text>
</comment>